<feature type="binding site" evidence="10">
    <location>
        <position position="199"/>
    </location>
    <ligand>
        <name>Ca(2+)</name>
        <dbReference type="ChEBI" id="CHEBI:29108"/>
        <label>2</label>
    </ligand>
</feature>
<feature type="binding site" evidence="10">
    <location>
        <position position="191"/>
    </location>
    <ligand>
        <name>Zn(2+)</name>
        <dbReference type="ChEBI" id="CHEBI:29105"/>
        <label>1</label>
    </ligand>
</feature>
<dbReference type="PANTHER" id="PTHR10201:SF294">
    <property type="entry name" value="MATRIX METALLOPROTEINASE 16"/>
    <property type="match status" value="1"/>
</dbReference>
<reference evidence="17" key="1">
    <citation type="submission" date="2007-03" db="EMBL/GenBank/DDBJ databases">
        <title>Annotation of Culex pipiens quinquefasciatus.</title>
        <authorList>
            <consortium name="The Broad Institute Genome Sequencing Platform"/>
            <person name="Atkinson P.W."/>
            <person name="Hemingway J."/>
            <person name="Christensen B.M."/>
            <person name="Higgs S."/>
            <person name="Kodira C."/>
            <person name="Hannick L."/>
            <person name="Megy K."/>
            <person name="O'Leary S."/>
            <person name="Pearson M."/>
            <person name="Haas B.J."/>
            <person name="Mauceli E."/>
            <person name="Wortman J.R."/>
            <person name="Lee N.H."/>
            <person name="Guigo R."/>
            <person name="Stanke M."/>
            <person name="Alvarado L."/>
            <person name="Amedeo P."/>
            <person name="Antoine C.H."/>
            <person name="Arensburger P."/>
            <person name="Bidwell S.L."/>
            <person name="Crawford M."/>
            <person name="Camaro F."/>
            <person name="Devon K."/>
            <person name="Engels R."/>
            <person name="Hammond M."/>
            <person name="Howarth C."/>
            <person name="Koehrsen M."/>
            <person name="Lawson D."/>
            <person name="Montgomery P."/>
            <person name="Nene V."/>
            <person name="Nusbaum C."/>
            <person name="Puiu D."/>
            <person name="Romero-Severson J."/>
            <person name="Severson D.W."/>
            <person name="Shumway M."/>
            <person name="Sisk P."/>
            <person name="Stolte C."/>
            <person name="Zeng Q."/>
            <person name="Eisenstadt E."/>
            <person name="Fraser-Liggett C."/>
            <person name="Strausberg R."/>
            <person name="Galagan J."/>
            <person name="Birren B."/>
            <person name="Collins F.H."/>
        </authorList>
    </citation>
    <scope>NUCLEOTIDE SEQUENCE [LARGE SCALE GENOMIC DNA]</scope>
    <source>
        <strain evidence="17">JHB</strain>
    </source>
</reference>
<comment type="similarity">
    <text evidence="1">Belongs to the peptidase M10A family.</text>
</comment>
<keyword evidence="19" id="KW-1185">Reference proteome</keyword>
<keyword evidence="10" id="KW-0106">Calcium</keyword>
<dbReference type="Proteomes" id="UP000002320">
    <property type="component" value="Unassembled WGS sequence"/>
</dbReference>
<feature type="binding site" evidence="10">
    <location>
        <position position="305"/>
    </location>
    <ligand>
        <name>Ca(2+)</name>
        <dbReference type="ChEBI" id="CHEBI:29108"/>
        <label>4</label>
    </ligand>
</feature>
<keyword evidence="8" id="KW-0865">Zymogen</keyword>
<evidence type="ECO:0000256" key="8">
    <source>
        <dbReference type="ARBA" id="ARBA00023145"/>
    </source>
</evidence>
<dbReference type="SUPFAM" id="SSF50923">
    <property type="entry name" value="Hemopexin-like domain"/>
    <property type="match status" value="1"/>
</dbReference>
<dbReference type="GO" id="GO:0005581">
    <property type="term" value="C:collagen trimer"/>
    <property type="evidence" value="ECO:0007669"/>
    <property type="project" value="UniProtKB-KW"/>
</dbReference>
<evidence type="ECO:0000259" key="16">
    <source>
        <dbReference type="SMART" id="SM00235"/>
    </source>
</evidence>
<dbReference type="OMA" id="NMVWRIR"/>
<dbReference type="InterPro" id="IPR021190">
    <property type="entry name" value="Pept_M10A"/>
</dbReference>
<dbReference type="eggNOG" id="KOG1565">
    <property type="taxonomic scope" value="Eukaryota"/>
</dbReference>
<dbReference type="SUPFAM" id="SSF55486">
    <property type="entry name" value="Metalloproteases ('zincins'), catalytic domain"/>
    <property type="match status" value="1"/>
</dbReference>
<evidence type="ECO:0000256" key="7">
    <source>
        <dbReference type="ARBA" id="ARBA00023049"/>
    </source>
</evidence>
<feature type="binding site" evidence="10">
    <location>
        <position position="223"/>
    </location>
    <ligand>
        <name>Zn(2+)</name>
        <dbReference type="ChEBI" id="CHEBI:29105"/>
        <label>2</label>
        <note>catalytic</note>
    </ligand>
</feature>
<dbReference type="PANTHER" id="PTHR10201">
    <property type="entry name" value="MATRIX METALLOPROTEINASE"/>
    <property type="match status" value="1"/>
</dbReference>
<dbReference type="GO" id="GO:0030574">
    <property type="term" value="P:collagen catabolic process"/>
    <property type="evidence" value="ECO:0007669"/>
    <property type="project" value="TreeGrafter"/>
</dbReference>
<feature type="repeat" description="Hemopexin" evidence="13">
    <location>
        <begin position="344"/>
        <end position="389"/>
    </location>
</feature>
<evidence type="ECO:0000256" key="13">
    <source>
        <dbReference type="PROSITE-ProRule" id="PRU01011"/>
    </source>
</evidence>
<feature type="binding site" evidence="10">
    <location>
        <position position="174"/>
    </location>
    <ligand>
        <name>Zn(2+)</name>
        <dbReference type="ChEBI" id="CHEBI:29105"/>
        <label>1</label>
    </ligand>
</feature>
<accession>B0X9E7</accession>
<evidence type="ECO:0000256" key="14">
    <source>
        <dbReference type="SAM" id="MobiDB-lite"/>
    </source>
</evidence>
<dbReference type="InterPro" id="IPR033739">
    <property type="entry name" value="M10A_MMP"/>
</dbReference>
<evidence type="ECO:0000256" key="12">
    <source>
        <dbReference type="PIRSR" id="PIRSR621190-4"/>
    </source>
</evidence>
<keyword evidence="6 10" id="KW-0862">Zinc</keyword>
<evidence type="ECO:0000256" key="5">
    <source>
        <dbReference type="ARBA" id="ARBA00022801"/>
    </source>
</evidence>
<evidence type="ECO:0000313" key="19">
    <source>
        <dbReference type="Proteomes" id="UP000002320"/>
    </source>
</evidence>
<feature type="binding site" evidence="10">
    <location>
        <position position="201"/>
    </location>
    <ligand>
        <name>Zn(2+)</name>
        <dbReference type="ChEBI" id="CHEBI:29105"/>
        <label>1</label>
    </ligand>
</feature>
<keyword evidence="15" id="KW-0472">Membrane</keyword>
<sequence length="485" mass="54942">MMPTSPNSKQLRRGTCPDLSKSTSQPHHHHRRVKTTAAKTPESGAVQKALSLQSSVKLRSKMIFSFGLLVLVVAASSVQSAAFFEDRPYHDEPYHTVDLDGVNSTAELTSQFKWSKSVISYRIMNYPVRVLQSEIRAAVRHAFDAWSRVTNLDFVEDTRTIDVDIQLAFEGSNHQRRGQPCRYSYDSTLAHAFFPEHGDVHFNTKYFFTEDTSIEQFINTATHEIGHSLGLLHSTSRDSIMYFSQTSNLFAEPQPEDINAIQSLYGVRSSIPTTNRPPLTTTRPPQTRTPRPRTNTDLCTLTSYDAILTDHRGNICVLAGRFYYNLNESNPVPRKAIAKWPGLPAKVDAGFTYRDSKTYFYKGDQYWKYSGLRLEQGYPRPLSQAFPGIPPSVDAILLAKSGGFHAFKGPQYWYYDIGKQKPVEWYYPKAIDDGLGGFPKKLDAALVTGEGRRYVFAGLRYLEVGEDNKVIGRMRDVRNDWFNCA</sequence>
<protein>
    <submittedName>
        <fullName evidence="17">Interstitial collagenase</fullName>
    </submittedName>
</protein>
<dbReference type="Pfam" id="PF00413">
    <property type="entry name" value="Peptidase_M10"/>
    <property type="match status" value="1"/>
</dbReference>
<evidence type="ECO:0000256" key="6">
    <source>
        <dbReference type="ARBA" id="ARBA00022833"/>
    </source>
</evidence>
<evidence type="ECO:0000313" key="17">
    <source>
        <dbReference type="EMBL" id="EDS43116.1"/>
    </source>
</evidence>
<dbReference type="EMBL" id="DS232533">
    <property type="protein sequence ID" value="EDS43116.1"/>
    <property type="molecule type" value="Genomic_DNA"/>
</dbReference>
<keyword evidence="7" id="KW-0482">Metalloprotease</keyword>
<feature type="transmembrane region" description="Helical" evidence="15">
    <location>
        <begin position="63"/>
        <end position="84"/>
    </location>
</feature>
<evidence type="ECO:0000256" key="4">
    <source>
        <dbReference type="ARBA" id="ARBA00022737"/>
    </source>
</evidence>
<keyword evidence="15" id="KW-0812">Transmembrane</keyword>
<feature type="region of interest" description="Disordered" evidence="14">
    <location>
        <begin position="1"/>
        <end position="42"/>
    </location>
</feature>
<feature type="binding site" evidence="10">
    <location>
        <position position="241"/>
    </location>
    <ligand>
        <name>Zn(2+)</name>
        <dbReference type="ChEBI" id="CHEBI:29105"/>
        <label>2</label>
        <note>catalytic</note>
    </ligand>
</feature>
<evidence type="ECO:0000256" key="1">
    <source>
        <dbReference type="ARBA" id="ARBA00010370"/>
    </source>
</evidence>
<gene>
    <name evidence="18" type="primary">6049532</name>
    <name evidence="17" type="ORF">CpipJ_CPIJ015719</name>
</gene>
<dbReference type="CDD" id="cd00094">
    <property type="entry name" value="HX"/>
    <property type="match status" value="1"/>
</dbReference>
<feature type="repeat" description="Hemopexin" evidence="13">
    <location>
        <begin position="390"/>
        <end position="438"/>
    </location>
</feature>
<comment type="cofactor">
    <cofactor evidence="10">
        <name>Ca(2+)</name>
        <dbReference type="ChEBI" id="CHEBI:29108"/>
    </cofactor>
    <text evidence="10">Can bind about 5 Ca(2+) ions per subunit.</text>
</comment>
<evidence type="ECO:0000256" key="3">
    <source>
        <dbReference type="ARBA" id="ARBA00022723"/>
    </source>
</evidence>
<dbReference type="GO" id="GO:0004222">
    <property type="term" value="F:metalloendopeptidase activity"/>
    <property type="evidence" value="ECO:0007669"/>
    <property type="project" value="InterPro"/>
</dbReference>
<evidence type="ECO:0000256" key="2">
    <source>
        <dbReference type="ARBA" id="ARBA00022670"/>
    </source>
</evidence>
<dbReference type="VEuPathDB" id="VectorBase:CPIJ015719"/>
<dbReference type="SMART" id="SM00235">
    <property type="entry name" value="ZnMc"/>
    <property type="match status" value="1"/>
</dbReference>
<evidence type="ECO:0000256" key="15">
    <source>
        <dbReference type="SAM" id="Phobius"/>
    </source>
</evidence>
<keyword evidence="5" id="KW-0378">Hydrolase</keyword>
<dbReference type="PRINTS" id="PR00138">
    <property type="entry name" value="MATRIXIN"/>
</dbReference>
<feature type="modified residue" description="Phosphotyrosine; by PKDCC" evidence="12">
    <location>
        <position position="378"/>
    </location>
</feature>
<comment type="cofactor">
    <cofactor evidence="10">
        <name>Zn(2+)</name>
        <dbReference type="ChEBI" id="CHEBI:29105"/>
    </cofactor>
    <text evidence="10">Binds 2 Zn(2+) ions per subunit.</text>
</comment>
<evidence type="ECO:0000256" key="10">
    <source>
        <dbReference type="PIRSR" id="PIRSR621190-2"/>
    </source>
</evidence>
<dbReference type="CDD" id="cd04278">
    <property type="entry name" value="ZnMc_MMP"/>
    <property type="match status" value="1"/>
</dbReference>
<dbReference type="InterPro" id="IPR006026">
    <property type="entry name" value="Peptidase_Metallo"/>
</dbReference>
<keyword evidence="11" id="KW-1015">Disulfide bond</keyword>
<keyword evidence="4" id="KW-0677">Repeat</keyword>
<dbReference type="Pfam" id="PF00045">
    <property type="entry name" value="Hemopexin"/>
    <property type="match status" value="1"/>
</dbReference>
<keyword evidence="15" id="KW-1133">Transmembrane helix</keyword>
<dbReference type="PROSITE" id="PS51642">
    <property type="entry name" value="HEMOPEXIN_2"/>
    <property type="match status" value="3"/>
</dbReference>
<feature type="compositionally biased region" description="Low complexity" evidence="14">
    <location>
        <begin position="272"/>
        <end position="296"/>
    </location>
</feature>
<organism>
    <name type="scientific">Culex quinquefasciatus</name>
    <name type="common">Southern house mosquito</name>
    <name type="synonym">Culex pungens</name>
    <dbReference type="NCBI Taxonomy" id="7176"/>
    <lineage>
        <taxon>Eukaryota</taxon>
        <taxon>Metazoa</taxon>
        <taxon>Ecdysozoa</taxon>
        <taxon>Arthropoda</taxon>
        <taxon>Hexapoda</taxon>
        <taxon>Insecta</taxon>
        <taxon>Pterygota</taxon>
        <taxon>Neoptera</taxon>
        <taxon>Endopterygota</taxon>
        <taxon>Diptera</taxon>
        <taxon>Nematocera</taxon>
        <taxon>Culicoidea</taxon>
        <taxon>Culicidae</taxon>
        <taxon>Culicinae</taxon>
        <taxon>Culicini</taxon>
        <taxon>Culex</taxon>
        <taxon>Culex</taxon>
    </lineage>
</organism>
<feature type="domain" description="Peptidase metallopeptidase" evidence="16">
    <location>
        <begin position="110"/>
        <end position="267"/>
    </location>
</feature>
<dbReference type="InterPro" id="IPR036375">
    <property type="entry name" value="Hemopexin-like_dom_sf"/>
</dbReference>
<dbReference type="GO" id="GO:0031012">
    <property type="term" value="C:extracellular matrix"/>
    <property type="evidence" value="ECO:0007669"/>
    <property type="project" value="InterPro"/>
</dbReference>
<keyword evidence="17" id="KW-0176">Collagen</keyword>
<dbReference type="SMART" id="SM00120">
    <property type="entry name" value="HX"/>
    <property type="match status" value="4"/>
</dbReference>
<feature type="binding site" evidence="10">
    <location>
        <position position="227"/>
    </location>
    <ligand>
        <name>Zn(2+)</name>
        <dbReference type="ChEBI" id="CHEBI:29105"/>
        <label>2</label>
        <note>catalytic</note>
    </ligand>
</feature>
<dbReference type="InterPro" id="IPR001818">
    <property type="entry name" value="Pept_M10_metallopeptidase"/>
</dbReference>
<feature type="binding site" evidence="10">
    <location>
        <position position="233"/>
    </location>
    <ligand>
        <name>Zn(2+)</name>
        <dbReference type="ChEBI" id="CHEBI:29105"/>
        <label>2</label>
        <note>catalytic</note>
    </ligand>
</feature>
<dbReference type="VEuPathDB" id="VectorBase:CQUJHB005935"/>
<dbReference type="EnsemblMetazoa" id="CPIJ015719-RA">
    <property type="protein sequence ID" value="CPIJ015719-PA"/>
    <property type="gene ID" value="CPIJ015719"/>
</dbReference>
<dbReference type="GO" id="GO:0006508">
    <property type="term" value="P:proteolysis"/>
    <property type="evidence" value="ECO:0007669"/>
    <property type="project" value="UniProtKB-KW"/>
</dbReference>
<dbReference type="GO" id="GO:0030198">
    <property type="term" value="P:extracellular matrix organization"/>
    <property type="evidence" value="ECO:0007669"/>
    <property type="project" value="TreeGrafter"/>
</dbReference>
<dbReference type="InterPro" id="IPR024079">
    <property type="entry name" value="MetalloPept_cat_dom_sf"/>
</dbReference>
<dbReference type="InterPro" id="IPR018487">
    <property type="entry name" value="Hemopexin-like_repeat"/>
</dbReference>
<feature type="binding site" evidence="10">
    <location>
        <position position="348"/>
    </location>
    <ligand>
        <name>Ca(2+)</name>
        <dbReference type="ChEBI" id="CHEBI:29108"/>
        <label>4</label>
    </ligand>
</feature>
<feature type="binding site" evidence="10">
    <location>
        <position position="164"/>
    </location>
    <ligand>
        <name>Ca(2+)</name>
        <dbReference type="ChEBI" id="CHEBI:29108"/>
        <label>2</label>
    </ligand>
</feature>
<dbReference type="GO" id="GO:0005615">
    <property type="term" value="C:extracellular space"/>
    <property type="evidence" value="ECO:0007669"/>
    <property type="project" value="TreeGrafter"/>
</dbReference>
<dbReference type="STRING" id="7176.B0X9E7"/>
<name>B0X9E7_CULQU</name>
<dbReference type="Gene3D" id="2.110.10.10">
    <property type="entry name" value="Hemopexin-like domain"/>
    <property type="match status" value="1"/>
</dbReference>
<dbReference type="KEGG" id="cqu:CpipJ_CPIJ015719"/>
<proteinExistence type="inferred from homology"/>
<feature type="region of interest" description="Disordered" evidence="14">
    <location>
        <begin position="269"/>
        <end position="296"/>
    </location>
</feature>
<dbReference type="InterPro" id="IPR000585">
    <property type="entry name" value="Hemopexin-like_dom"/>
</dbReference>
<feature type="binding site" evidence="10">
    <location>
        <position position="307"/>
    </location>
    <ligand>
        <name>Ca(2+)</name>
        <dbReference type="ChEBI" id="CHEBI:29108"/>
        <label>5</label>
    </ligand>
</feature>
<keyword evidence="3 10" id="KW-0479">Metal-binding</keyword>
<evidence type="ECO:0000313" key="18">
    <source>
        <dbReference type="EnsemblMetazoa" id="CPIJ015719-PA"/>
    </source>
</evidence>
<feature type="disulfide bond" evidence="11">
    <location>
        <begin position="299"/>
        <end position="484"/>
    </location>
</feature>
<feature type="active site" evidence="9">
    <location>
        <position position="224"/>
    </location>
</feature>
<feature type="binding site" evidence="10">
    <location>
        <position position="443"/>
    </location>
    <ligand>
        <name>Ca(2+)</name>
        <dbReference type="ChEBI" id="CHEBI:29108"/>
        <label>4</label>
    </ligand>
</feature>
<dbReference type="OrthoDB" id="406838at2759"/>
<feature type="repeat" description="Hemopexin" evidence="13">
    <location>
        <begin position="439"/>
        <end position="484"/>
    </location>
</feature>
<dbReference type="GO" id="GO:0008270">
    <property type="term" value="F:zinc ion binding"/>
    <property type="evidence" value="ECO:0007669"/>
    <property type="project" value="InterPro"/>
</dbReference>
<dbReference type="HOGENOM" id="CLU_015489_8_3_1"/>
<evidence type="ECO:0000256" key="9">
    <source>
        <dbReference type="PIRSR" id="PIRSR621190-1"/>
    </source>
</evidence>
<dbReference type="InParanoid" id="B0X9E7"/>
<dbReference type="AlphaFoldDB" id="B0X9E7"/>
<dbReference type="Gene3D" id="3.40.390.10">
    <property type="entry name" value="Collagenase (Catalytic Domain)"/>
    <property type="match status" value="1"/>
</dbReference>
<evidence type="ECO:0000256" key="11">
    <source>
        <dbReference type="PIRSR" id="PIRSR621190-3"/>
    </source>
</evidence>
<reference evidence="18" key="2">
    <citation type="submission" date="2020-05" db="UniProtKB">
        <authorList>
            <consortium name="EnsemblMetazoa"/>
        </authorList>
    </citation>
    <scope>IDENTIFICATION</scope>
    <source>
        <strain evidence="18">JHB</strain>
    </source>
</reference>
<keyword evidence="2" id="KW-0645">Protease</keyword>